<sequence length="234" mass="25467">MSPPNDPPLVIDIAGRPVTILLRRSARAKRLSLRLDPAGAAVLVLPVGMPAREAERFARLQHDWLAARLVAAPPSLALVPGAIVPLLGVPHLIRHDPAAPRKVAAQAGEIRVGGPIDMVPHRVEHFLRAEAALLLAHRARTLAAQIGRTVGRVTVRDTRSRWGSCSAAGALSFSWRLVLAPDWVLTYVAAHEVAHLVEMNHGPAFWALVERLNGDHRPARDWLKRHGPALHRIG</sequence>
<gene>
    <name evidence="2" type="ORF">SAMN04244559_02944</name>
</gene>
<reference evidence="3" key="1">
    <citation type="submission" date="2016-10" db="EMBL/GenBank/DDBJ databases">
        <authorList>
            <person name="Varghese N."/>
            <person name="Submissions S."/>
        </authorList>
    </citation>
    <scope>NUCLEOTIDE SEQUENCE [LARGE SCALE GENOMIC DNA]</scope>
    <source>
        <strain evidence="3">DSM 13234</strain>
    </source>
</reference>
<proteinExistence type="predicted"/>
<evidence type="ECO:0000259" key="1">
    <source>
        <dbReference type="Pfam" id="PF01863"/>
    </source>
</evidence>
<dbReference type="OrthoDB" id="9795402at2"/>
<dbReference type="InterPro" id="IPR002725">
    <property type="entry name" value="YgjP-like_metallopeptidase"/>
</dbReference>
<accession>A0A1H6J2C9</accession>
<evidence type="ECO:0000313" key="2">
    <source>
        <dbReference type="EMBL" id="SEH56062.1"/>
    </source>
</evidence>
<dbReference type="RefSeq" id="WP_074769909.1">
    <property type="nucleotide sequence ID" value="NZ_FNWO01000014.1"/>
</dbReference>
<dbReference type="InterPro" id="IPR053136">
    <property type="entry name" value="UTP_pyrophosphatase-like"/>
</dbReference>
<protein>
    <recommendedName>
        <fullName evidence="1">YgjP-like metallopeptidase domain-containing protein</fullName>
    </recommendedName>
</protein>
<organism evidence="2 3">
    <name type="scientific">Magnetospirillum fulvum</name>
    <name type="common">Rhodospirillum fulvum</name>
    <dbReference type="NCBI Taxonomy" id="1082"/>
    <lineage>
        <taxon>Bacteria</taxon>
        <taxon>Pseudomonadati</taxon>
        <taxon>Pseudomonadota</taxon>
        <taxon>Alphaproteobacteria</taxon>
        <taxon>Rhodospirillales</taxon>
        <taxon>Rhodospirillaceae</taxon>
        <taxon>Magnetospirillum</taxon>
    </lineage>
</organism>
<dbReference type="Proteomes" id="UP000182983">
    <property type="component" value="Unassembled WGS sequence"/>
</dbReference>
<dbReference type="Pfam" id="PF01863">
    <property type="entry name" value="YgjP-like"/>
    <property type="match status" value="1"/>
</dbReference>
<dbReference type="PANTHER" id="PTHR30399">
    <property type="entry name" value="UNCHARACTERIZED PROTEIN YGJP"/>
    <property type="match status" value="1"/>
</dbReference>
<evidence type="ECO:0000313" key="3">
    <source>
        <dbReference type="Proteomes" id="UP000182983"/>
    </source>
</evidence>
<dbReference type="PANTHER" id="PTHR30399:SF1">
    <property type="entry name" value="UTP PYROPHOSPHATASE"/>
    <property type="match status" value="1"/>
</dbReference>
<keyword evidence="3" id="KW-1185">Reference proteome</keyword>
<dbReference type="CDD" id="cd07344">
    <property type="entry name" value="M48_yhfN_like"/>
    <property type="match status" value="1"/>
</dbReference>
<dbReference type="EMBL" id="FNWO01000014">
    <property type="protein sequence ID" value="SEH56062.1"/>
    <property type="molecule type" value="Genomic_DNA"/>
</dbReference>
<name>A0A1H6J2C9_MAGFU</name>
<feature type="domain" description="YgjP-like metallopeptidase" evidence="1">
    <location>
        <begin position="29"/>
        <end position="226"/>
    </location>
</feature>
<dbReference type="AlphaFoldDB" id="A0A1H6J2C9"/>
<dbReference type="Gene3D" id="3.30.2010.10">
    <property type="entry name" value="Metalloproteases ('zincins'), catalytic domain"/>
    <property type="match status" value="1"/>
</dbReference>